<dbReference type="Proteomes" id="UP000316649">
    <property type="component" value="Unassembled WGS sequence"/>
</dbReference>
<organism evidence="1 2">
    <name type="scientific">Sedimenticola selenatireducens</name>
    <dbReference type="NCBI Taxonomy" id="191960"/>
    <lineage>
        <taxon>Bacteria</taxon>
        <taxon>Pseudomonadati</taxon>
        <taxon>Pseudomonadota</taxon>
        <taxon>Gammaproteobacteria</taxon>
        <taxon>Chromatiales</taxon>
        <taxon>Sedimenticolaceae</taxon>
        <taxon>Sedimenticola</taxon>
    </lineage>
</organism>
<protein>
    <submittedName>
        <fullName evidence="1">Uncharacterized protein</fullName>
    </submittedName>
</protein>
<name>A0A558DNA8_9GAMM</name>
<gene>
    <name evidence="1" type="ORF">FHP88_10420</name>
</gene>
<sequence length="62" mass="7355">MSIRQKTNWIVWSVTASIFTTIYCLQANPEWTSTSNDVANKRIKRWQKIIQYDGKQFQMSRG</sequence>
<dbReference type="AlphaFoldDB" id="A0A558DNA8"/>
<dbReference type="EMBL" id="VMNH01000010">
    <property type="protein sequence ID" value="TVO74897.1"/>
    <property type="molecule type" value="Genomic_DNA"/>
</dbReference>
<reference evidence="1 2" key="1">
    <citation type="submission" date="2019-07" db="EMBL/GenBank/DDBJ databases">
        <title>The pathways for chlorine oxyanion respiration interact through the shared metabolite chlorate.</title>
        <authorList>
            <person name="Barnum T.P."/>
            <person name="Cheng Y."/>
            <person name="Hill K.A."/>
            <person name="Lucas L.N."/>
            <person name="Carlson H.K."/>
            <person name="Coates J.D."/>
        </authorList>
    </citation>
    <scope>NUCLEOTIDE SEQUENCE [LARGE SCALE GENOMIC DNA]</scope>
    <source>
        <strain evidence="1 2">BK-1</strain>
    </source>
</reference>
<accession>A0A558DNA8</accession>
<evidence type="ECO:0000313" key="2">
    <source>
        <dbReference type="Proteomes" id="UP000316649"/>
    </source>
</evidence>
<keyword evidence="2" id="KW-1185">Reference proteome</keyword>
<proteinExistence type="predicted"/>
<evidence type="ECO:0000313" key="1">
    <source>
        <dbReference type="EMBL" id="TVO74897.1"/>
    </source>
</evidence>
<comment type="caution">
    <text evidence="1">The sequence shown here is derived from an EMBL/GenBank/DDBJ whole genome shotgun (WGS) entry which is preliminary data.</text>
</comment>
<dbReference type="RefSeq" id="WP_144358983.1">
    <property type="nucleotide sequence ID" value="NZ_VMNH01000010.1"/>
</dbReference>